<evidence type="ECO:0000313" key="2">
    <source>
        <dbReference type="EMBL" id="CAE7943046.1"/>
    </source>
</evidence>
<proteinExistence type="predicted"/>
<evidence type="ECO:0000313" key="3">
    <source>
        <dbReference type="Proteomes" id="UP000601435"/>
    </source>
</evidence>
<sequence length="861" mass="96404">MAEEEGQEVIFTENTAPDREIWDEKGGLIKKGAAEIAERDQDHVPEVKVLTTLGMFAVPVTAETTIGEIRQKVQEWKPEYSLEQIELVCKDKDAWGPLFNKTSRPRDDDETVESLWSDWDIPRRMMQVALWIKEKNEETGEWESTFWQMLEESKCDAEPWILQQLRSWNLEDMDCGSIRSLVVDWTRLQQSAADFNRAWALNAPPPRERCPQRTLRPAALSYRQHQPKPHWAGEVGRVLQLPVVASDECPLGSLTAAVLALVCSSDCGAASTREAELVEMFWRRALQASQLNGFGEVPSSEGAPWLLGTSAWPVAGLLAKWSSNCTRRSSLRQHVPASGRCASTKLNEFIAEIHVAADRTLAALLPGSGSTSLIFDSRLDFYAMAALPALRRLHEALPELRSSRQEAWTGQQDPCTTEVATKEVLLLFLRLLGPTVHPGTDPLHPARTASLAKTLAAVRLQRLLEKGWPLLAMLAASGLTTWRSHGLYPSAQVKVSDVEAVVSTAAMQDPGATDVLEAVATQRSLQRNLWQKTSSSDVSPILRQMATWLLEAPDDVPQVVFMTMFFGDLGNATWVARFLDRALVVGLPRLIFVSPDQEYLDDCADVAQVWKDRGDAYSRLLCFRSLSTVVRPYDINNYAKFVLLPLLLALGMSYAWLDVDIFVAQNPTQRLVDLAQEADVLTTDHFDETCLNHGVIYVKASDRTLMWVLSYIRWMHVYPFGHDQNGWDAFLGHSIKFEPSVPAKVNANITLRVLDTGKEFLTLTGWAGEDADLPAALLLHLTRTTPIGVMEKRTRFFELMDSTLASLGSSLDERRRDLEVLRRTLTPLRASQPSPKRSCYEGVHVAVEQAVADGSYWQLFE</sequence>
<dbReference type="Proteomes" id="UP000601435">
    <property type="component" value="Unassembled WGS sequence"/>
</dbReference>
<protein>
    <recommendedName>
        <fullName evidence="1">Nucleotide-diphospho-sugar transferase domain-containing protein</fullName>
    </recommendedName>
</protein>
<gene>
    <name evidence="2" type="ORF">SNEC2469_LOCUS34898</name>
</gene>
<comment type="caution">
    <text evidence="2">The sequence shown here is derived from an EMBL/GenBank/DDBJ whole genome shotgun (WGS) entry which is preliminary data.</text>
</comment>
<dbReference type="InterPro" id="IPR005069">
    <property type="entry name" value="Nucl-diP-sugar_transferase"/>
</dbReference>
<organism evidence="2 3">
    <name type="scientific">Symbiodinium necroappetens</name>
    <dbReference type="NCBI Taxonomy" id="1628268"/>
    <lineage>
        <taxon>Eukaryota</taxon>
        <taxon>Sar</taxon>
        <taxon>Alveolata</taxon>
        <taxon>Dinophyceae</taxon>
        <taxon>Suessiales</taxon>
        <taxon>Symbiodiniaceae</taxon>
        <taxon>Symbiodinium</taxon>
    </lineage>
</organism>
<accession>A0A813CFW2</accession>
<name>A0A813CFW2_9DINO</name>
<feature type="domain" description="Nucleotide-diphospho-sugar transferase" evidence="1">
    <location>
        <begin position="640"/>
        <end position="762"/>
    </location>
</feature>
<dbReference type="AlphaFoldDB" id="A0A813CFW2"/>
<dbReference type="OrthoDB" id="414617at2759"/>
<dbReference type="EMBL" id="CAJNJA010098474">
    <property type="protein sequence ID" value="CAE7943046.1"/>
    <property type="molecule type" value="Genomic_DNA"/>
</dbReference>
<evidence type="ECO:0000259" key="1">
    <source>
        <dbReference type="Pfam" id="PF03407"/>
    </source>
</evidence>
<dbReference type="Pfam" id="PF03407">
    <property type="entry name" value="Nucleotid_trans"/>
    <property type="match status" value="1"/>
</dbReference>
<keyword evidence="3" id="KW-1185">Reference proteome</keyword>
<reference evidence="2" key="1">
    <citation type="submission" date="2021-02" db="EMBL/GenBank/DDBJ databases">
        <authorList>
            <person name="Dougan E. K."/>
            <person name="Rhodes N."/>
            <person name="Thang M."/>
            <person name="Chan C."/>
        </authorList>
    </citation>
    <scope>NUCLEOTIDE SEQUENCE</scope>
</reference>